<dbReference type="SMART" id="SM01100">
    <property type="entry name" value="CRAL_TRIO_N"/>
    <property type="match status" value="1"/>
</dbReference>
<sequence length="247" mass="28103">MDCVPDLVVQKIADVRGGLGGTIQHLDDKYILRFLIARDYDTSKAEEMLKNHVQWMAATGYAQAHTWIIEPVVKDAFKFCIGGEDKEGRLVTYLPMGKWAARQMLTAGEAKEVDRALYRMSSCAYAALSQAKIRDKYIPILDLADLSYYTVAHYETAQLIVRMFREQEQNFPETLEAIFLINSPWVFNIIFPLVKPILGRSTLQRLEVYGSSPEKWIPALLNRIEVGKLPSMLLENYADEVKAYCGV</sequence>
<dbReference type="CDD" id="cd00170">
    <property type="entry name" value="SEC14"/>
    <property type="match status" value="1"/>
</dbReference>
<dbReference type="InterPro" id="IPR036865">
    <property type="entry name" value="CRAL-TRIO_dom_sf"/>
</dbReference>
<dbReference type="InterPro" id="IPR036273">
    <property type="entry name" value="CRAL/TRIO_N_dom_sf"/>
</dbReference>
<dbReference type="Pfam" id="PF00650">
    <property type="entry name" value="CRAL_TRIO"/>
    <property type="match status" value="1"/>
</dbReference>
<organism evidence="2 3">
    <name type="scientific">Folsomia candida</name>
    <name type="common">Springtail</name>
    <dbReference type="NCBI Taxonomy" id="158441"/>
    <lineage>
        <taxon>Eukaryota</taxon>
        <taxon>Metazoa</taxon>
        <taxon>Ecdysozoa</taxon>
        <taxon>Arthropoda</taxon>
        <taxon>Hexapoda</taxon>
        <taxon>Collembola</taxon>
        <taxon>Entomobryomorpha</taxon>
        <taxon>Isotomoidea</taxon>
        <taxon>Isotomidae</taxon>
        <taxon>Proisotominae</taxon>
        <taxon>Folsomia</taxon>
    </lineage>
</organism>
<dbReference type="OMA" id="IAPRTME"/>
<dbReference type="InterPro" id="IPR051064">
    <property type="entry name" value="SEC14/CRAL-TRIO_domain"/>
</dbReference>
<reference evidence="2 3" key="1">
    <citation type="submission" date="2015-12" db="EMBL/GenBank/DDBJ databases">
        <title>The genome of Folsomia candida.</title>
        <authorList>
            <person name="Faddeeva A."/>
            <person name="Derks M.F."/>
            <person name="Anvar Y."/>
            <person name="Smit S."/>
            <person name="Van Straalen N."/>
            <person name="Roelofs D."/>
        </authorList>
    </citation>
    <scope>NUCLEOTIDE SEQUENCE [LARGE SCALE GENOMIC DNA]</scope>
    <source>
        <strain evidence="2 3">VU population</strain>
        <tissue evidence="2">Whole body</tissue>
    </source>
</reference>
<dbReference type="PROSITE" id="PS50191">
    <property type="entry name" value="CRAL_TRIO"/>
    <property type="match status" value="1"/>
</dbReference>
<name>A0A226DKR8_FOLCA</name>
<dbReference type="SUPFAM" id="SSF46938">
    <property type="entry name" value="CRAL/TRIO N-terminal domain"/>
    <property type="match status" value="1"/>
</dbReference>
<dbReference type="SMART" id="SM00516">
    <property type="entry name" value="SEC14"/>
    <property type="match status" value="1"/>
</dbReference>
<dbReference type="EMBL" id="LNIX01000018">
    <property type="protein sequence ID" value="OXA45267.1"/>
    <property type="molecule type" value="Genomic_DNA"/>
</dbReference>
<keyword evidence="3" id="KW-1185">Reference proteome</keyword>
<dbReference type="PANTHER" id="PTHR23324">
    <property type="entry name" value="SEC14 RELATED PROTEIN"/>
    <property type="match status" value="1"/>
</dbReference>
<accession>A0A226DKR8</accession>
<evidence type="ECO:0000313" key="2">
    <source>
        <dbReference type="EMBL" id="OXA45267.1"/>
    </source>
</evidence>
<dbReference type="GO" id="GO:0005737">
    <property type="term" value="C:cytoplasm"/>
    <property type="evidence" value="ECO:0007669"/>
    <property type="project" value="TreeGrafter"/>
</dbReference>
<comment type="caution">
    <text evidence="2">The sequence shown here is derived from an EMBL/GenBank/DDBJ whole genome shotgun (WGS) entry which is preliminary data.</text>
</comment>
<dbReference type="PRINTS" id="PR00180">
    <property type="entry name" value="CRETINALDHBP"/>
</dbReference>
<feature type="domain" description="CRAL-TRIO" evidence="1">
    <location>
        <begin position="69"/>
        <end position="241"/>
    </location>
</feature>
<evidence type="ECO:0000313" key="3">
    <source>
        <dbReference type="Proteomes" id="UP000198287"/>
    </source>
</evidence>
<protein>
    <recommendedName>
        <fullName evidence="1">CRAL-TRIO domain-containing protein</fullName>
    </recommendedName>
</protein>
<proteinExistence type="predicted"/>
<gene>
    <name evidence="2" type="ORF">Fcan01_19998</name>
</gene>
<dbReference type="SUPFAM" id="SSF52087">
    <property type="entry name" value="CRAL/TRIO domain"/>
    <property type="match status" value="1"/>
</dbReference>
<dbReference type="InterPro" id="IPR011074">
    <property type="entry name" value="CRAL/TRIO_N_dom"/>
</dbReference>
<evidence type="ECO:0000259" key="1">
    <source>
        <dbReference type="PROSITE" id="PS50191"/>
    </source>
</evidence>
<dbReference type="PANTHER" id="PTHR23324:SF83">
    <property type="entry name" value="SEC14-LIKE PROTEIN 2"/>
    <property type="match status" value="1"/>
</dbReference>
<dbReference type="OrthoDB" id="440711at2759"/>
<dbReference type="Gene3D" id="3.40.525.10">
    <property type="entry name" value="CRAL-TRIO lipid binding domain"/>
    <property type="match status" value="1"/>
</dbReference>
<dbReference type="Proteomes" id="UP000198287">
    <property type="component" value="Unassembled WGS sequence"/>
</dbReference>
<dbReference type="AlphaFoldDB" id="A0A226DKR8"/>
<dbReference type="InterPro" id="IPR001251">
    <property type="entry name" value="CRAL-TRIO_dom"/>
</dbReference>